<feature type="transmembrane region" description="Helical" evidence="1">
    <location>
        <begin position="103"/>
        <end position="128"/>
    </location>
</feature>
<proteinExistence type="predicted"/>
<evidence type="ECO:0000313" key="3">
    <source>
        <dbReference type="Proteomes" id="UP000659654"/>
    </source>
</evidence>
<feature type="transmembrane region" description="Helical" evidence="1">
    <location>
        <begin position="167"/>
        <end position="186"/>
    </location>
</feature>
<organism evidence="2 3">
    <name type="scientific">Bursaphelenchus xylophilus</name>
    <name type="common">Pinewood nematode worm</name>
    <name type="synonym">Aphelenchoides xylophilus</name>
    <dbReference type="NCBI Taxonomy" id="6326"/>
    <lineage>
        <taxon>Eukaryota</taxon>
        <taxon>Metazoa</taxon>
        <taxon>Ecdysozoa</taxon>
        <taxon>Nematoda</taxon>
        <taxon>Chromadorea</taxon>
        <taxon>Rhabditida</taxon>
        <taxon>Tylenchina</taxon>
        <taxon>Tylenchomorpha</taxon>
        <taxon>Aphelenchoidea</taxon>
        <taxon>Aphelenchoididae</taxon>
        <taxon>Bursaphelenchus</taxon>
    </lineage>
</organism>
<dbReference type="EMBL" id="CAJFDI010000004">
    <property type="protein sequence ID" value="CAD5228231.1"/>
    <property type="molecule type" value="Genomic_DNA"/>
</dbReference>
<dbReference type="Proteomes" id="UP000659654">
    <property type="component" value="Unassembled WGS sequence"/>
</dbReference>
<dbReference type="AlphaFoldDB" id="A0A7I8X8R9"/>
<comment type="caution">
    <text evidence="2">The sequence shown here is derived from an EMBL/GenBank/DDBJ whole genome shotgun (WGS) entry which is preliminary data.</text>
</comment>
<keyword evidence="1" id="KW-1133">Transmembrane helix</keyword>
<protein>
    <submittedName>
        <fullName evidence="2">(pine wood nematode) hypothetical protein</fullName>
    </submittedName>
</protein>
<keyword evidence="1" id="KW-0812">Transmembrane</keyword>
<dbReference type="Proteomes" id="UP000582659">
    <property type="component" value="Unassembled WGS sequence"/>
</dbReference>
<sequence length="189" mass="21475">MITYLRQEAKEPTAEKCCSKYFPLYVIWQVARTTKKIKKPPTPKANYCIESLESVQIAQPTGHKISITPSGQISLTSEQAIRAENDFSAVDDLLYELGITNRYILFIVLSMGLFWGLGIMSVMCSVFYEAGFTCDHYDYNCEKERYRINTIEDQFHIHDGSFLSVDWSASIFFAGDLVGGILLSYLSDM</sequence>
<keyword evidence="1" id="KW-0472">Membrane</keyword>
<gene>
    <name evidence="2" type="ORF">BXYJ_LOCUS10341</name>
</gene>
<accession>A0A7I8X8R9</accession>
<keyword evidence="3" id="KW-1185">Reference proteome</keyword>
<dbReference type="EMBL" id="CAJFCV020000004">
    <property type="protein sequence ID" value="CAG9118748.1"/>
    <property type="molecule type" value="Genomic_DNA"/>
</dbReference>
<evidence type="ECO:0000313" key="2">
    <source>
        <dbReference type="EMBL" id="CAD5228231.1"/>
    </source>
</evidence>
<name>A0A7I8X8R9_BURXY</name>
<evidence type="ECO:0000256" key="1">
    <source>
        <dbReference type="SAM" id="Phobius"/>
    </source>
</evidence>
<reference evidence="2" key="1">
    <citation type="submission" date="2020-09" db="EMBL/GenBank/DDBJ databases">
        <authorList>
            <person name="Kikuchi T."/>
        </authorList>
    </citation>
    <scope>NUCLEOTIDE SEQUENCE</scope>
    <source>
        <strain evidence="2">Ka4C1</strain>
    </source>
</reference>
<dbReference type="OrthoDB" id="10348204at2759"/>